<proteinExistence type="predicted"/>
<accession>A0A5P9Q780</accession>
<sequence length="71" mass="8039">MLRTFCGLWADRGILHPMAWEIIGGSECPNCGAPLRENWMANGQLNAAHRFKVVIECTGANCDYRTREDRD</sequence>
<name>A0A5P9Q780_9MICO</name>
<dbReference type="EMBL" id="CP045529">
    <property type="protein sequence ID" value="QFU97283.1"/>
    <property type="molecule type" value="Genomic_DNA"/>
</dbReference>
<dbReference type="AlphaFoldDB" id="A0A5P9Q780"/>
<keyword evidence="2" id="KW-1185">Reference proteome</keyword>
<reference evidence="1 2" key="1">
    <citation type="submission" date="2019-10" db="EMBL/GenBank/DDBJ databases">
        <title>Genome sequence of Luteimicrobium xylanilyticum HY-24.</title>
        <authorList>
            <person name="Kim D.Y."/>
            <person name="Park H.-Y."/>
        </authorList>
    </citation>
    <scope>NUCLEOTIDE SEQUENCE [LARGE SCALE GENOMIC DNA]</scope>
    <source>
        <strain evidence="1 2">HY-24</strain>
    </source>
</reference>
<evidence type="ECO:0000313" key="2">
    <source>
        <dbReference type="Proteomes" id="UP000326702"/>
    </source>
</evidence>
<gene>
    <name evidence="1" type="ORF">KDY119_00777</name>
</gene>
<evidence type="ECO:0000313" key="1">
    <source>
        <dbReference type="EMBL" id="QFU97283.1"/>
    </source>
</evidence>
<protein>
    <submittedName>
        <fullName evidence="1">Uncharacterized protein</fullName>
    </submittedName>
</protein>
<organism evidence="1 2">
    <name type="scientific">Luteimicrobium xylanilyticum</name>
    <dbReference type="NCBI Taxonomy" id="1133546"/>
    <lineage>
        <taxon>Bacteria</taxon>
        <taxon>Bacillati</taxon>
        <taxon>Actinomycetota</taxon>
        <taxon>Actinomycetes</taxon>
        <taxon>Micrococcales</taxon>
        <taxon>Luteimicrobium</taxon>
    </lineage>
</organism>
<dbReference type="Proteomes" id="UP000326702">
    <property type="component" value="Chromosome"/>
</dbReference>
<dbReference type="KEGG" id="lxl:KDY119_00777"/>